<feature type="transmembrane region" description="Helical" evidence="2">
    <location>
        <begin position="216"/>
        <end position="236"/>
    </location>
</feature>
<organism evidence="3 4">
    <name type="scientific">Microseira wollei NIES-4236</name>
    <dbReference type="NCBI Taxonomy" id="2530354"/>
    <lineage>
        <taxon>Bacteria</taxon>
        <taxon>Bacillati</taxon>
        <taxon>Cyanobacteriota</taxon>
        <taxon>Cyanophyceae</taxon>
        <taxon>Oscillatoriophycideae</taxon>
        <taxon>Aerosakkonematales</taxon>
        <taxon>Aerosakkonemataceae</taxon>
        <taxon>Microseira</taxon>
    </lineage>
</organism>
<keyword evidence="2" id="KW-1133">Transmembrane helix</keyword>
<keyword evidence="2" id="KW-0812">Transmembrane</keyword>
<keyword evidence="2" id="KW-0472">Membrane</keyword>
<feature type="transmembrane region" description="Helical" evidence="2">
    <location>
        <begin position="176"/>
        <end position="196"/>
    </location>
</feature>
<reference evidence="3" key="1">
    <citation type="submission" date="2019-10" db="EMBL/GenBank/DDBJ databases">
        <title>Draft genome sequece of Microseira wollei NIES-4236.</title>
        <authorList>
            <person name="Yamaguchi H."/>
            <person name="Suzuki S."/>
            <person name="Kawachi M."/>
        </authorList>
    </citation>
    <scope>NUCLEOTIDE SEQUENCE</scope>
    <source>
        <strain evidence="3">NIES-4236</strain>
    </source>
</reference>
<proteinExistence type="predicted"/>
<keyword evidence="3" id="KW-0418">Kinase</keyword>
<accession>A0AAV3X7Y2</accession>
<dbReference type="Proteomes" id="UP001050975">
    <property type="component" value="Unassembled WGS sequence"/>
</dbReference>
<dbReference type="EMBL" id="BLAY01000017">
    <property type="protein sequence ID" value="GET36746.1"/>
    <property type="molecule type" value="Genomic_DNA"/>
</dbReference>
<feature type="transmembrane region" description="Helical" evidence="2">
    <location>
        <begin position="22"/>
        <end position="47"/>
    </location>
</feature>
<feature type="transmembrane region" description="Helical" evidence="2">
    <location>
        <begin position="276"/>
        <end position="294"/>
    </location>
</feature>
<name>A0AAV3X7Y2_9CYAN</name>
<comment type="caution">
    <text evidence="3">The sequence shown here is derived from an EMBL/GenBank/DDBJ whole genome shotgun (WGS) entry which is preliminary data.</text>
</comment>
<feature type="transmembrane region" description="Helical" evidence="2">
    <location>
        <begin position="243"/>
        <end position="264"/>
    </location>
</feature>
<protein>
    <submittedName>
        <fullName evidence="3">Integral membrane sensor signal transduction histidine kinase</fullName>
    </submittedName>
</protein>
<dbReference type="AlphaFoldDB" id="A0AAV3X7Y2"/>
<dbReference type="RefSeq" id="WP_226576964.1">
    <property type="nucleotide sequence ID" value="NZ_BLAY01000017.1"/>
</dbReference>
<gene>
    <name evidence="3" type="ORF">MiSe_14980</name>
</gene>
<evidence type="ECO:0000256" key="1">
    <source>
        <dbReference type="SAM" id="Coils"/>
    </source>
</evidence>
<feature type="transmembrane region" description="Helical" evidence="2">
    <location>
        <begin position="106"/>
        <end position="124"/>
    </location>
</feature>
<dbReference type="GO" id="GO:0016301">
    <property type="term" value="F:kinase activity"/>
    <property type="evidence" value="ECO:0007669"/>
    <property type="project" value="UniProtKB-KW"/>
</dbReference>
<evidence type="ECO:0000313" key="3">
    <source>
        <dbReference type="EMBL" id="GET36746.1"/>
    </source>
</evidence>
<keyword evidence="3" id="KW-0808">Transferase</keyword>
<dbReference type="Gene3D" id="1.10.287.130">
    <property type="match status" value="1"/>
</dbReference>
<evidence type="ECO:0000256" key="2">
    <source>
        <dbReference type="SAM" id="Phobius"/>
    </source>
</evidence>
<feature type="coiled-coil region" evidence="1">
    <location>
        <begin position="321"/>
        <end position="358"/>
    </location>
</feature>
<feature type="transmembrane region" description="Helical" evidence="2">
    <location>
        <begin position="67"/>
        <end position="94"/>
    </location>
</feature>
<keyword evidence="4" id="KW-1185">Reference proteome</keyword>
<keyword evidence="1" id="KW-0175">Coiled coil</keyword>
<evidence type="ECO:0000313" key="4">
    <source>
        <dbReference type="Proteomes" id="UP001050975"/>
    </source>
</evidence>
<sequence>MNNSFTTENPQQQTQPTKLPSAVIWAVVVICLLPFCLNWMGVSFSAIELGLDLDAVPTMRSPQLLDAMHRTLAGSFIQTILEWIAFCATIFTAILAFSHFTIKRDVITPILGVTLLCAGIMDAFHTAADRLIDAASETSDLIPFTWALCRLGNALLTMLGVGLLLLINPDRWQRSVAMVSGVSLGFGILVYSVIYFCTLQETLPQTMFSHGAIARPWDVISLVLFAISGIFIYPLFYRKYPSLFAHALIVSTIPNSATQIYMAFGESALFDDCFNIANFLKIIAYLVPLTGLILDYTYTHRELKCVNDELCQVINDRDRIQTNLQASEAQAQIKLQQLEQTLQELQKTQLQLIQNEKMSSLGQLVIGIIQEIGGHVGFIHGNISHVSNY</sequence>
<feature type="transmembrane region" description="Helical" evidence="2">
    <location>
        <begin position="144"/>
        <end position="167"/>
    </location>
</feature>